<reference evidence="1" key="1">
    <citation type="submission" date="2021-01" db="EMBL/GenBank/DDBJ databases">
        <authorList>
            <person name="Corre E."/>
            <person name="Pelletier E."/>
            <person name="Niang G."/>
            <person name="Scheremetjew M."/>
            <person name="Finn R."/>
            <person name="Kale V."/>
            <person name="Holt S."/>
            <person name="Cochrane G."/>
            <person name="Meng A."/>
            <person name="Brown T."/>
            <person name="Cohen L."/>
        </authorList>
    </citation>
    <scope>NUCLEOTIDE SEQUENCE</scope>
    <source>
        <strain evidence="1">SL-175</strain>
    </source>
</reference>
<dbReference type="EMBL" id="HBFC01000761">
    <property type="protein sequence ID" value="CAD8697706.1"/>
    <property type="molecule type" value="Transcribed_RNA"/>
</dbReference>
<evidence type="ECO:0000313" key="1">
    <source>
        <dbReference type="EMBL" id="CAD8697706.1"/>
    </source>
</evidence>
<dbReference type="AlphaFoldDB" id="A0A7S0S8K2"/>
<sequence>MAAWPVEWQQLPQHLSKTRYSCSRHATCVMAPPVASVLDGRRNLATAGNNTWRIVQAREAASAAARSRAAWATAARAATCASAAACAPAAVACSCASPSRDFACVAAGA</sequence>
<proteinExistence type="predicted"/>
<protein>
    <submittedName>
        <fullName evidence="1">Uncharacterized protein</fullName>
    </submittedName>
</protein>
<gene>
    <name evidence="1" type="ORF">MANT1106_LOCUS385</name>
</gene>
<name>A0A7S0S8K2_9CHLO</name>
<accession>A0A7S0S8K2</accession>
<organism evidence="1">
    <name type="scientific">Mantoniella antarctica</name>
    <dbReference type="NCBI Taxonomy" id="81844"/>
    <lineage>
        <taxon>Eukaryota</taxon>
        <taxon>Viridiplantae</taxon>
        <taxon>Chlorophyta</taxon>
        <taxon>Mamiellophyceae</taxon>
        <taxon>Mamiellales</taxon>
        <taxon>Mamiellaceae</taxon>
        <taxon>Mantoniella</taxon>
    </lineage>
</organism>